<evidence type="ECO:0000313" key="1">
    <source>
        <dbReference type="EMBL" id="OSC26135.1"/>
    </source>
</evidence>
<dbReference type="EMBL" id="NCXM01000017">
    <property type="protein sequence ID" value="OSC26135.1"/>
    <property type="molecule type" value="Genomic_DNA"/>
</dbReference>
<dbReference type="AlphaFoldDB" id="A0A1X2KWP2"/>
<name>A0A1X2KWP2_9MYCO</name>
<proteinExistence type="predicted"/>
<keyword evidence="2" id="KW-1185">Reference proteome</keyword>
<gene>
    <name evidence="1" type="ORF">B8W69_17055</name>
</gene>
<reference evidence="1 2" key="1">
    <citation type="submission" date="2017-04" db="EMBL/GenBank/DDBJ databases">
        <title>The new phylogeny of genus Mycobacterium.</title>
        <authorList>
            <person name="Tortoli E."/>
            <person name="Trovato A."/>
            <person name="Cirillo D.M."/>
        </authorList>
    </citation>
    <scope>NUCLEOTIDE SEQUENCE [LARGE SCALE GENOMIC DNA]</scope>
    <source>
        <strain evidence="1 2">DSM 45247</strain>
    </source>
</reference>
<evidence type="ECO:0000313" key="2">
    <source>
        <dbReference type="Proteomes" id="UP000242320"/>
    </source>
</evidence>
<dbReference type="Proteomes" id="UP000242320">
    <property type="component" value="Unassembled WGS sequence"/>
</dbReference>
<comment type="caution">
    <text evidence="1">The sequence shown here is derived from an EMBL/GenBank/DDBJ whole genome shotgun (WGS) entry which is preliminary data.</text>
</comment>
<protein>
    <submittedName>
        <fullName evidence="1">Uncharacterized protein</fullName>
    </submittedName>
</protein>
<dbReference type="OrthoDB" id="4735722at2"/>
<accession>A0A1X2KWP2</accession>
<sequence>MLTDWARRLGIANIEPVCLRPAPGVTTNAFSIENLLRSCHHLVGRVPTGIRGVGVAASLNSLYFCQLLRRRLF</sequence>
<organism evidence="1 2">
    <name type="scientific">Mycolicibacterium vulneris</name>
    <dbReference type="NCBI Taxonomy" id="547163"/>
    <lineage>
        <taxon>Bacteria</taxon>
        <taxon>Bacillati</taxon>
        <taxon>Actinomycetota</taxon>
        <taxon>Actinomycetes</taxon>
        <taxon>Mycobacteriales</taxon>
        <taxon>Mycobacteriaceae</taxon>
        <taxon>Mycolicibacterium</taxon>
    </lineage>
</organism>